<evidence type="ECO:0000256" key="5">
    <source>
        <dbReference type="ARBA" id="ARBA00023004"/>
    </source>
</evidence>
<reference evidence="10 11" key="1">
    <citation type="journal article" date="2012" name="J. Bacteriol.">
        <title>Complete genome sequence of strain 1860, a crenarchaeon of the genus pyrobaculum able to grow with various electron acceptors.</title>
        <authorList>
            <person name="Mardanov A.V."/>
            <person name="Gumerov V.M."/>
            <person name="Slobodkina G.B."/>
            <person name="Beletsky A.V."/>
            <person name="Bonch-Osmolovskaya E.A."/>
            <person name="Ravin N.V."/>
            <person name="Skryabin K.G."/>
        </authorList>
    </citation>
    <scope>NUCLEOTIDE SEQUENCE [LARGE SCALE GENOMIC DNA]</scope>
    <source>
        <strain evidence="10 11">1860</strain>
    </source>
</reference>
<comment type="function">
    <text evidence="8">Catalyzes the radical-mediated insertion of two sulfur atoms into the C-6 and C-8 positions of the octanoyl moiety bound to the lipoyl domains of lipoate-dependent enzymes, thereby converting the octanoylated domains into lipoylated derivatives.</text>
</comment>
<dbReference type="GO" id="GO:0016992">
    <property type="term" value="F:lipoate synthase activity"/>
    <property type="evidence" value="ECO:0007669"/>
    <property type="project" value="UniProtKB-UniRule"/>
</dbReference>
<gene>
    <name evidence="8" type="primary">lipA</name>
    <name evidence="10" type="ORF">P186_1850</name>
</gene>
<accession>G7VHG3</accession>
<dbReference type="Pfam" id="PF04055">
    <property type="entry name" value="Radical_SAM"/>
    <property type="match status" value="1"/>
</dbReference>
<dbReference type="InterPro" id="IPR006638">
    <property type="entry name" value="Elp3/MiaA/NifB-like_rSAM"/>
</dbReference>
<comment type="pathway">
    <text evidence="8">Protein modification; protein lipoylation via endogenous pathway; protein N(6)-(lipoyl)lysine from octanoyl-[acyl-carrier-protein]: step 2/2.</text>
</comment>
<dbReference type="SFLD" id="SFLDF00271">
    <property type="entry name" value="lipoyl_synthase"/>
    <property type="match status" value="1"/>
</dbReference>
<dbReference type="InterPro" id="IPR013785">
    <property type="entry name" value="Aldolase_TIM"/>
</dbReference>
<dbReference type="PROSITE" id="PS51918">
    <property type="entry name" value="RADICAL_SAM"/>
    <property type="match status" value="1"/>
</dbReference>
<dbReference type="KEGG" id="pyr:P186_1850"/>
<dbReference type="InterPro" id="IPR058240">
    <property type="entry name" value="rSAM_sf"/>
</dbReference>
<keyword evidence="6 8" id="KW-0411">Iron-sulfur</keyword>
<feature type="binding site" evidence="8">
    <location>
        <position position="32"/>
    </location>
    <ligand>
        <name>[4Fe-4S] cluster</name>
        <dbReference type="ChEBI" id="CHEBI:49883"/>
        <label>1</label>
    </ligand>
</feature>
<evidence type="ECO:0000256" key="7">
    <source>
        <dbReference type="ARBA" id="ARBA00047326"/>
    </source>
</evidence>
<dbReference type="NCBIfam" id="NF009544">
    <property type="entry name" value="PRK12928.1"/>
    <property type="match status" value="1"/>
</dbReference>
<keyword evidence="3 8" id="KW-0949">S-adenosyl-L-methionine</keyword>
<dbReference type="OrthoDB" id="145957at2157"/>
<feature type="binding site" evidence="8">
    <location>
        <position position="43"/>
    </location>
    <ligand>
        <name>[4Fe-4S] cluster</name>
        <dbReference type="ChEBI" id="CHEBI:49883"/>
        <label>1</label>
    </ligand>
</feature>
<dbReference type="GO" id="GO:0009249">
    <property type="term" value="P:protein lipoylation"/>
    <property type="evidence" value="ECO:0007669"/>
    <property type="project" value="UniProtKB-UniRule"/>
</dbReference>
<dbReference type="InterPro" id="IPR007197">
    <property type="entry name" value="rSAM"/>
</dbReference>
<dbReference type="eggNOG" id="arCOG00660">
    <property type="taxonomic scope" value="Archaea"/>
</dbReference>
<comment type="catalytic activity">
    <reaction evidence="7 8">
        <text>[[Fe-S] cluster scaffold protein carrying a second [4Fe-4S](2+) cluster] + N(6)-octanoyl-L-lysyl-[protein] + 2 oxidized [2Fe-2S]-[ferredoxin] + 2 S-adenosyl-L-methionine + 4 H(+) = [[Fe-S] cluster scaffold protein] + N(6)-[(R)-dihydrolipoyl]-L-lysyl-[protein] + 4 Fe(3+) + 2 hydrogen sulfide + 2 5'-deoxyadenosine + 2 L-methionine + 2 reduced [2Fe-2S]-[ferredoxin]</text>
        <dbReference type="Rhea" id="RHEA:16585"/>
        <dbReference type="Rhea" id="RHEA-COMP:9928"/>
        <dbReference type="Rhea" id="RHEA-COMP:10000"/>
        <dbReference type="Rhea" id="RHEA-COMP:10001"/>
        <dbReference type="Rhea" id="RHEA-COMP:10475"/>
        <dbReference type="Rhea" id="RHEA-COMP:14568"/>
        <dbReference type="Rhea" id="RHEA-COMP:14569"/>
        <dbReference type="ChEBI" id="CHEBI:15378"/>
        <dbReference type="ChEBI" id="CHEBI:17319"/>
        <dbReference type="ChEBI" id="CHEBI:29034"/>
        <dbReference type="ChEBI" id="CHEBI:29919"/>
        <dbReference type="ChEBI" id="CHEBI:33722"/>
        <dbReference type="ChEBI" id="CHEBI:33737"/>
        <dbReference type="ChEBI" id="CHEBI:33738"/>
        <dbReference type="ChEBI" id="CHEBI:57844"/>
        <dbReference type="ChEBI" id="CHEBI:59789"/>
        <dbReference type="ChEBI" id="CHEBI:78809"/>
        <dbReference type="ChEBI" id="CHEBI:83100"/>
        <dbReference type="EC" id="2.8.1.8"/>
    </reaction>
</comment>
<keyword evidence="5 8" id="KW-0408">Iron</keyword>
<evidence type="ECO:0000256" key="3">
    <source>
        <dbReference type="ARBA" id="ARBA00022691"/>
    </source>
</evidence>
<dbReference type="Proteomes" id="UP000005867">
    <property type="component" value="Chromosome"/>
</dbReference>
<dbReference type="UniPathway" id="UPA00538">
    <property type="reaction ID" value="UER00593"/>
</dbReference>
<dbReference type="SFLD" id="SFLDG01058">
    <property type="entry name" value="lipoyl_synthase_like"/>
    <property type="match status" value="1"/>
</dbReference>
<evidence type="ECO:0000259" key="9">
    <source>
        <dbReference type="PROSITE" id="PS51918"/>
    </source>
</evidence>
<sequence length="290" mass="31681">MLPRWIGTVAGDYGSIAKVRYVLSRHGVYTVCEGARCPNIFSCWGEGTATFMILGEVCTRACRFCSVRTGNPRGLVDWGEVERLARAVEELGLRYVVVTSVARDDLPDGGASVFAAAVRRLRKTGALVEVLVPDFRGDEAAVAEVVESAPDVFAHNVETVRRLTPHVRDSRASYERSLAVLKMAKDLGAPLTKSGIMLGLGEGFEEVVEALDDLRRADVDIVTIGQYLRPSGSPRHLKPARYAAPEEFERLAEVARVMGFKAVASGPLVRSSYKAYGLYKEALKNIVYIS</sequence>
<feature type="domain" description="Radical SAM core" evidence="9">
    <location>
        <begin position="44"/>
        <end position="261"/>
    </location>
</feature>
<feature type="binding site" evidence="8">
    <location>
        <position position="58"/>
    </location>
    <ligand>
        <name>[4Fe-4S] cluster</name>
        <dbReference type="ChEBI" id="CHEBI:49883"/>
        <label>2</label>
        <note>4Fe-4S-S-AdoMet</note>
    </ligand>
</feature>
<dbReference type="HAMAP" id="MF_00206">
    <property type="entry name" value="Lipoyl_synth"/>
    <property type="match status" value="1"/>
</dbReference>
<dbReference type="SUPFAM" id="SSF102114">
    <property type="entry name" value="Radical SAM enzymes"/>
    <property type="match status" value="1"/>
</dbReference>
<feature type="binding site" evidence="8">
    <location>
        <position position="65"/>
    </location>
    <ligand>
        <name>[4Fe-4S] cluster</name>
        <dbReference type="ChEBI" id="CHEBI:49883"/>
        <label>2</label>
        <note>4Fe-4S-S-AdoMet</note>
    </ligand>
</feature>
<dbReference type="GO" id="GO:0005737">
    <property type="term" value="C:cytoplasm"/>
    <property type="evidence" value="ECO:0007669"/>
    <property type="project" value="UniProtKB-SubCell"/>
</dbReference>
<evidence type="ECO:0000313" key="10">
    <source>
        <dbReference type="EMBL" id="AET33254.1"/>
    </source>
</evidence>
<dbReference type="NCBIfam" id="TIGR00510">
    <property type="entry name" value="lipA"/>
    <property type="match status" value="1"/>
</dbReference>
<evidence type="ECO:0000313" key="11">
    <source>
        <dbReference type="Proteomes" id="UP000005867"/>
    </source>
</evidence>
<dbReference type="STRING" id="1104324.P186_1850"/>
<comment type="subcellular location">
    <subcellularLocation>
        <location evidence="8">Cytoplasm</location>
    </subcellularLocation>
</comment>
<dbReference type="EC" id="2.8.1.8" evidence="8"/>
<dbReference type="SMART" id="SM00729">
    <property type="entry name" value="Elp3"/>
    <property type="match status" value="1"/>
</dbReference>
<keyword evidence="1 8" id="KW-0004">4Fe-4S</keyword>
<keyword evidence="4 8" id="KW-0479">Metal-binding</keyword>
<organism evidence="10 11">
    <name type="scientific">Pyrobaculum ferrireducens</name>
    <dbReference type="NCBI Taxonomy" id="1104324"/>
    <lineage>
        <taxon>Archaea</taxon>
        <taxon>Thermoproteota</taxon>
        <taxon>Thermoprotei</taxon>
        <taxon>Thermoproteales</taxon>
        <taxon>Thermoproteaceae</taxon>
        <taxon>Pyrobaculum</taxon>
    </lineage>
</organism>
<feature type="binding site" evidence="8">
    <location>
        <position position="37"/>
    </location>
    <ligand>
        <name>[4Fe-4S] cluster</name>
        <dbReference type="ChEBI" id="CHEBI:49883"/>
        <label>1</label>
    </ligand>
</feature>
<comment type="cofactor">
    <cofactor evidence="8">
        <name>[4Fe-4S] cluster</name>
        <dbReference type="ChEBI" id="CHEBI:49883"/>
    </cofactor>
    <text evidence="8">Binds 2 [4Fe-4S] clusters per subunit. One cluster is coordinated with 3 cysteines and an exchangeable S-adenosyl-L-methionine.</text>
</comment>
<dbReference type="CDD" id="cd01335">
    <property type="entry name" value="Radical_SAM"/>
    <property type="match status" value="1"/>
</dbReference>
<evidence type="ECO:0000256" key="6">
    <source>
        <dbReference type="ARBA" id="ARBA00023014"/>
    </source>
</evidence>
<protein>
    <recommendedName>
        <fullName evidence="8">Lipoyl synthase</fullName>
        <ecNumber evidence="8">2.8.1.8</ecNumber>
    </recommendedName>
    <alternativeName>
        <fullName evidence="8">Lip-syn</fullName>
        <shortName evidence="8">LS</shortName>
    </alternativeName>
    <alternativeName>
        <fullName evidence="8">Lipoate synthase</fullName>
    </alternativeName>
    <alternativeName>
        <fullName evidence="8">Lipoic acid synthase</fullName>
    </alternativeName>
    <alternativeName>
        <fullName evidence="8">Sulfur insertion protein LipA</fullName>
    </alternativeName>
</protein>
<dbReference type="RefSeq" id="WP_014289079.1">
    <property type="nucleotide sequence ID" value="NC_016645.1"/>
</dbReference>
<dbReference type="AlphaFoldDB" id="G7VHG3"/>
<dbReference type="PIRSF" id="PIRSF005963">
    <property type="entry name" value="Lipoyl_synth"/>
    <property type="match status" value="1"/>
</dbReference>
<name>G7VHG3_9CREN</name>
<dbReference type="SFLD" id="SFLDS00029">
    <property type="entry name" value="Radical_SAM"/>
    <property type="match status" value="1"/>
</dbReference>
<keyword evidence="2 8" id="KW-0808">Transferase</keyword>
<evidence type="ECO:0000256" key="1">
    <source>
        <dbReference type="ARBA" id="ARBA00022485"/>
    </source>
</evidence>
<dbReference type="GeneID" id="11596344"/>
<feature type="binding site" evidence="8">
    <location>
        <position position="272"/>
    </location>
    <ligand>
        <name>[4Fe-4S] cluster</name>
        <dbReference type="ChEBI" id="CHEBI:49883"/>
        <label>1</label>
    </ligand>
</feature>
<dbReference type="GO" id="GO:0051539">
    <property type="term" value="F:4 iron, 4 sulfur cluster binding"/>
    <property type="evidence" value="ECO:0007669"/>
    <property type="project" value="UniProtKB-UniRule"/>
</dbReference>
<dbReference type="GO" id="GO:0046872">
    <property type="term" value="F:metal ion binding"/>
    <property type="evidence" value="ECO:0007669"/>
    <property type="project" value="UniProtKB-KW"/>
</dbReference>
<dbReference type="PANTHER" id="PTHR10949">
    <property type="entry name" value="LIPOYL SYNTHASE"/>
    <property type="match status" value="1"/>
</dbReference>
<proteinExistence type="inferred from homology"/>
<evidence type="ECO:0000256" key="4">
    <source>
        <dbReference type="ARBA" id="ARBA00022723"/>
    </source>
</evidence>
<dbReference type="InterPro" id="IPR003698">
    <property type="entry name" value="Lipoyl_synth"/>
</dbReference>
<dbReference type="PANTHER" id="PTHR10949:SF0">
    <property type="entry name" value="LIPOYL SYNTHASE, MITOCHONDRIAL"/>
    <property type="match status" value="1"/>
</dbReference>
<dbReference type="NCBIfam" id="NF004019">
    <property type="entry name" value="PRK05481.1"/>
    <property type="match status" value="1"/>
</dbReference>
<evidence type="ECO:0000256" key="8">
    <source>
        <dbReference type="HAMAP-Rule" id="MF_00206"/>
    </source>
</evidence>
<feature type="binding site" evidence="8">
    <location>
        <position position="62"/>
    </location>
    <ligand>
        <name>[4Fe-4S] cluster</name>
        <dbReference type="ChEBI" id="CHEBI:49883"/>
        <label>2</label>
        <note>4Fe-4S-S-AdoMet</note>
    </ligand>
</feature>
<evidence type="ECO:0000256" key="2">
    <source>
        <dbReference type="ARBA" id="ARBA00022679"/>
    </source>
</evidence>
<keyword evidence="11" id="KW-1185">Reference proteome</keyword>
<dbReference type="Gene3D" id="3.20.20.70">
    <property type="entry name" value="Aldolase class I"/>
    <property type="match status" value="1"/>
</dbReference>
<keyword evidence="8" id="KW-0963">Cytoplasm</keyword>
<dbReference type="HOGENOM" id="CLU_033144_2_1_2"/>
<dbReference type="EMBL" id="CP003098">
    <property type="protein sequence ID" value="AET33254.1"/>
    <property type="molecule type" value="Genomic_DNA"/>
</dbReference>
<comment type="similarity">
    <text evidence="8">Belongs to the radical SAM superfamily. Lipoyl synthase family.</text>
</comment>